<proteinExistence type="predicted"/>
<dbReference type="Proteomes" id="UP000314294">
    <property type="component" value="Unassembled WGS sequence"/>
</dbReference>
<protein>
    <submittedName>
        <fullName evidence="1">Uncharacterized protein</fullName>
    </submittedName>
</protein>
<dbReference type="AlphaFoldDB" id="A0A4Z2GE72"/>
<dbReference type="EMBL" id="SRLO01000568">
    <property type="protein sequence ID" value="TNN51838.1"/>
    <property type="molecule type" value="Genomic_DNA"/>
</dbReference>
<gene>
    <name evidence="1" type="ORF">EYF80_037934</name>
</gene>
<keyword evidence="2" id="KW-1185">Reference proteome</keyword>
<sequence length="121" mass="13861">MVEPSWSAFRSSSHHLYVYHLTGSSRPPPPLSFLRCRGPLQVPDLLDQIVLLVAELLILRSVGLEVAQELHEFGLVLQQDVQHGLSLVGVCNEYLKTFFFLKYRDEKRSSSLQQSFQYLTN</sequence>
<name>A0A4Z2GE72_9TELE</name>
<evidence type="ECO:0000313" key="2">
    <source>
        <dbReference type="Proteomes" id="UP000314294"/>
    </source>
</evidence>
<evidence type="ECO:0000313" key="1">
    <source>
        <dbReference type="EMBL" id="TNN51838.1"/>
    </source>
</evidence>
<comment type="caution">
    <text evidence="1">The sequence shown here is derived from an EMBL/GenBank/DDBJ whole genome shotgun (WGS) entry which is preliminary data.</text>
</comment>
<organism evidence="1 2">
    <name type="scientific">Liparis tanakae</name>
    <name type="common">Tanaka's snailfish</name>
    <dbReference type="NCBI Taxonomy" id="230148"/>
    <lineage>
        <taxon>Eukaryota</taxon>
        <taxon>Metazoa</taxon>
        <taxon>Chordata</taxon>
        <taxon>Craniata</taxon>
        <taxon>Vertebrata</taxon>
        <taxon>Euteleostomi</taxon>
        <taxon>Actinopterygii</taxon>
        <taxon>Neopterygii</taxon>
        <taxon>Teleostei</taxon>
        <taxon>Neoteleostei</taxon>
        <taxon>Acanthomorphata</taxon>
        <taxon>Eupercaria</taxon>
        <taxon>Perciformes</taxon>
        <taxon>Cottioidei</taxon>
        <taxon>Cottales</taxon>
        <taxon>Liparidae</taxon>
        <taxon>Liparis</taxon>
    </lineage>
</organism>
<accession>A0A4Z2GE72</accession>
<reference evidence="1 2" key="1">
    <citation type="submission" date="2019-03" db="EMBL/GenBank/DDBJ databases">
        <title>First draft genome of Liparis tanakae, snailfish: a comprehensive survey of snailfish specific genes.</title>
        <authorList>
            <person name="Kim W."/>
            <person name="Song I."/>
            <person name="Jeong J.-H."/>
            <person name="Kim D."/>
            <person name="Kim S."/>
            <person name="Ryu S."/>
            <person name="Song J.Y."/>
            <person name="Lee S.K."/>
        </authorList>
    </citation>
    <scope>NUCLEOTIDE SEQUENCE [LARGE SCALE GENOMIC DNA]</scope>
    <source>
        <tissue evidence="1">Muscle</tissue>
    </source>
</reference>